<dbReference type="EMBL" id="JBHHMI010000029">
    <property type="protein sequence ID" value="MFB5269325.1"/>
    <property type="molecule type" value="Genomic_DNA"/>
</dbReference>
<dbReference type="Proteomes" id="UP001580346">
    <property type="component" value="Unassembled WGS sequence"/>
</dbReference>
<sequence>MDKFIRFDEVGHWRGAGHRSSFQGDGERMEAGISCYKIWPGQEAEAIENLCDHWMENNSRRTPGDYEGLQVTIFKGEKLPGMGADWEDVAECTSTVAELNAVEFMTTFLGTQERLEDGGISIEEYKKIITNLIKLPLPGHR</sequence>
<organism evidence="1 2">
    <name type="scientific">Paenibacillus enshidis</name>
    <dbReference type="NCBI Taxonomy" id="1458439"/>
    <lineage>
        <taxon>Bacteria</taxon>
        <taxon>Bacillati</taxon>
        <taxon>Bacillota</taxon>
        <taxon>Bacilli</taxon>
        <taxon>Bacillales</taxon>
        <taxon>Paenibacillaceae</taxon>
        <taxon>Paenibacillus</taxon>
    </lineage>
</organism>
<comment type="caution">
    <text evidence="1">The sequence shown here is derived from an EMBL/GenBank/DDBJ whole genome shotgun (WGS) entry which is preliminary data.</text>
</comment>
<accession>A0ABV5AYM5</accession>
<name>A0ABV5AYM5_9BACL</name>
<evidence type="ECO:0000313" key="2">
    <source>
        <dbReference type="Proteomes" id="UP001580346"/>
    </source>
</evidence>
<proteinExistence type="predicted"/>
<protein>
    <submittedName>
        <fullName evidence="1">Uncharacterized protein</fullName>
    </submittedName>
</protein>
<gene>
    <name evidence="1" type="ORF">ACE41H_21420</name>
</gene>
<keyword evidence="2" id="KW-1185">Reference proteome</keyword>
<reference evidence="1 2" key="1">
    <citation type="submission" date="2024-09" db="EMBL/GenBank/DDBJ databases">
        <title>Paenibacillus zeirhizospherea sp. nov., isolated from surface of the maize (Zea mays) roots in a horticulture field, Hungary.</title>
        <authorList>
            <person name="Marton D."/>
            <person name="Farkas M."/>
            <person name="Bedics A."/>
            <person name="Toth E."/>
            <person name="Tancsics A."/>
            <person name="Boka K."/>
            <person name="Maroti G."/>
            <person name="Kriszt B."/>
            <person name="Cserhati M."/>
        </authorList>
    </citation>
    <scope>NUCLEOTIDE SEQUENCE [LARGE SCALE GENOMIC DNA]</scope>
    <source>
        <strain evidence="1 2">KCTC 33519</strain>
    </source>
</reference>
<dbReference type="RefSeq" id="WP_375357597.1">
    <property type="nucleotide sequence ID" value="NZ_JBHHMI010000029.1"/>
</dbReference>
<evidence type="ECO:0000313" key="1">
    <source>
        <dbReference type="EMBL" id="MFB5269325.1"/>
    </source>
</evidence>